<gene>
    <name evidence="3" type="primary">LOC107228162</name>
</gene>
<feature type="domain" description="Integrase catalytic" evidence="1">
    <location>
        <begin position="7"/>
        <end position="202"/>
    </location>
</feature>
<dbReference type="OrthoDB" id="5984724at2759"/>
<dbReference type="InterPro" id="IPR036397">
    <property type="entry name" value="RNaseH_sf"/>
</dbReference>
<dbReference type="PROSITE" id="PS50994">
    <property type="entry name" value="INTEGRASE"/>
    <property type="match status" value="1"/>
</dbReference>
<dbReference type="RefSeq" id="XP_015525024.1">
    <property type="nucleotide sequence ID" value="XM_015669538.1"/>
</dbReference>
<evidence type="ECO:0000313" key="3">
    <source>
        <dbReference type="RefSeq" id="XP_015525024.1"/>
    </source>
</evidence>
<dbReference type="InterPro" id="IPR012337">
    <property type="entry name" value="RNaseH-like_sf"/>
</dbReference>
<dbReference type="InterPro" id="IPR040676">
    <property type="entry name" value="DUF5641"/>
</dbReference>
<name>A0A6J0CGA6_NEOLC</name>
<evidence type="ECO:0000313" key="2">
    <source>
        <dbReference type="Proteomes" id="UP000829291"/>
    </source>
</evidence>
<dbReference type="GO" id="GO:0015074">
    <property type="term" value="P:DNA integration"/>
    <property type="evidence" value="ECO:0007669"/>
    <property type="project" value="InterPro"/>
</dbReference>
<dbReference type="InterPro" id="IPR001584">
    <property type="entry name" value="Integrase_cat-core"/>
</dbReference>
<proteinExistence type="predicted"/>
<dbReference type="KEGG" id="nlo:107228162"/>
<reference evidence="3" key="1">
    <citation type="submission" date="2025-08" db="UniProtKB">
        <authorList>
            <consortium name="RefSeq"/>
        </authorList>
    </citation>
    <scope>IDENTIFICATION</scope>
    <source>
        <tissue evidence="3">Thorax and Abdomen</tissue>
    </source>
</reference>
<keyword evidence="2" id="KW-1185">Reference proteome</keyword>
<dbReference type="PANTHER" id="PTHR47331">
    <property type="entry name" value="PHD-TYPE DOMAIN-CONTAINING PROTEIN"/>
    <property type="match status" value="1"/>
</dbReference>
<sequence length="362" mass="40364">MGQLPAARVTPSLVFEHTGVDYAGPISLKFYQGRGTRTYKAWIAVFVCFSTSAVHLELVTDYSANGFLKAFRRFRSRRGICRNFYSDCGTNFVGADAELKRLLSGCLQESRNLQHLLANNETEWKFNPPGAPHMGGKWEAAVKSVKFHLQRIIADMLLTYEDFSTFLTQVEAVLNSRTLSALSEDPDDLTALTPGHFIRGAPLNAIPEPSLGDVPVNRLSHLQRIQERLQSFWERWSHDCLQSHQTISKWQTSFNDVAVGSLVLMTDERLPPTRWPLARVTQVHPGRDGLTRVVTLKTATSTVTRPIHRLVLLPVSRHAEDFQDAAPTAAHLLLQRAVKGGECSNLPPCLAPADQLSAQQND</sequence>
<protein>
    <submittedName>
        <fullName evidence="3">Uncharacterized protein LOC107228162</fullName>
    </submittedName>
</protein>
<dbReference type="Pfam" id="PF18701">
    <property type="entry name" value="DUF5641"/>
    <property type="match status" value="1"/>
</dbReference>
<dbReference type="SUPFAM" id="SSF53098">
    <property type="entry name" value="Ribonuclease H-like"/>
    <property type="match status" value="1"/>
</dbReference>
<dbReference type="InParanoid" id="A0A6J0CGA6"/>
<accession>A0A6J0CGA6</accession>
<dbReference type="Gene3D" id="3.30.420.10">
    <property type="entry name" value="Ribonuclease H-like superfamily/Ribonuclease H"/>
    <property type="match status" value="1"/>
</dbReference>
<dbReference type="GO" id="GO:0003676">
    <property type="term" value="F:nucleic acid binding"/>
    <property type="evidence" value="ECO:0007669"/>
    <property type="project" value="InterPro"/>
</dbReference>
<organism evidence="3">
    <name type="scientific">Neodiprion lecontei</name>
    <name type="common">Redheaded pine sawfly</name>
    <dbReference type="NCBI Taxonomy" id="441921"/>
    <lineage>
        <taxon>Eukaryota</taxon>
        <taxon>Metazoa</taxon>
        <taxon>Ecdysozoa</taxon>
        <taxon>Arthropoda</taxon>
        <taxon>Hexapoda</taxon>
        <taxon>Insecta</taxon>
        <taxon>Pterygota</taxon>
        <taxon>Neoptera</taxon>
        <taxon>Endopterygota</taxon>
        <taxon>Hymenoptera</taxon>
        <taxon>Tenthredinoidea</taxon>
        <taxon>Diprionidae</taxon>
        <taxon>Diprioninae</taxon>
        <taxon>Neodiprion</taxon>
    </lineage>
</organism>
<dbReference type="GeneID" id="107228162"/>
<evidence type="ECO:0000259" key="1">
    <source>
        <dbReference type="PROSITE" id="PS50994"/>
    </source>
</evidence>
<dbReference type="Proteomes" id="UP000829291">
    <property type="component" value="Chromosome 2"/>
</dbReference>
<dbReference type="AlphaFoldDB" id="A0A6J0CGA6"/>
<dbReference type="PANTHER" id="PTHR47331:SF1">
    <property type="entry name" value="GAG-LIKE PROTEIN"/>
    <property type="match status" value="1"/>
</dbReference>